<protein>
    <recommendedName>
        <fullName evidence="2">histidine kinase</fullName>
        <ecNumber evidence="2">2.7.13.3</ecNumber>
    </recommendedName>
</protein>
<proteinExistence type="predicted"/>
<feature type="transmembrane region" description="Helical" evidence="10">
    <location>
        <begin position="59"/>
        <end position="81"/>
    </location>
</feature>
<feature type="transmembrane region" description="Helical" evidence="10">
    <location>
        <begin position="31"/>
        <end position="47"/>
    </location>
</feature>
<evidence type="ECO:0000313" key="13">
    <source>
        <dbReference type="Proteomes" id="UP000051658"/>
    </source>
</evidence>
<dbReference type="GO" id="GO:0016020">
    <property type="term" value="C:membrane"/>
    <property type="evidence" value="ECO:0007669"/>
    <property type="project" value="InterPro"/>
</dbReference>
<evidence type="ECO:0000256" key="3">
    <source>
        <dbReference type="ARBA" id="ARBA00022553"/>
    </source>
</evidence>
<dbReference type="Gene3D" id="1.20.5.1930">
    <property type="match status" value="1"/>
</dbReference>
<evidence type="ECO:0000256" key="7">
    <source>
        <dbReference type="ARBA" id="ARBA00022840"/>
    </source>
</evidence>
<dbReference type="EMBL" id="JQBS01000001">
    <property type="protein sequence ID" value="KRN57745.1"/>
    <property type="molecule type" value="Genomic_DNA"/>
</dbReference>
<dbReference type="SMART" id="SM00387">
    <property type="entry name" value="HATPase_c"/>
    <property type="match status" value="1"/>
</dbReference>
<comment type="catalytic activity">
    <reaction evidence="1">
        <text>ATP + protein L-histidine = ADP + protein N-phospho-L-histidine.</text>
        <dbReference type="EC" id="2.7.13.3"/>
    </reaction>
</comment>
<feature type="domain" description="Histidine kinase/HSP90-like ATPase" evidence="11">
    <location>
        <begin position="280"/>
        <end position="368"/>
    </location>
</feature>
<dbReference type="GO" id="GO:0005524">
    <property type="term" value="F:ATP binding"/>
    <property type="evidence" value="ECO:0007669"/>
    <property type="project" value="UniProtKB-KW"/>
</dbReference>
<dbReference type="AlphaFoldDB" id="A0A0R2HYD6"/>
<keyword evidence="13" id="KW-1185">Reference proteome</keyword>
<keyword evidence="10" id="KW-0812">Transmembrane</keyword>
<keyword evidence="5" id="KW-0547">Nucleotide-binding</keyword>
<evidence type="ECO:0000256" key="10">
    <source>
        <dbReference type="SAM" id="Phobius"/>
    </source>
</evidence>
<keyword evidence="4" id="KW-0808">Transferase</keyword>
<dbReference type="RefSeq" id="WP_051915602.1">
    <property type="nucleotide sequence ID" value="NZ_JQBS01000001.1"/>
</dbReference>
<dbReference type="SUPFAM" id="SSF55874">
    <property type="entry name" value="ATPase domain of HSP90 chaperone/DNA topoisomerase II/histidine kinase"/>
    <property type="match status" value="1"/>
</dbReference>
<evidence type="ECO:0000256" key="2">
    <source>
        <dbReference type="ARBA" id="ARBA00012438"/>
    </source>
</evidence>
<keyword evidence="10" id="KW-1133">Transmembrane helix</keyword>
<dbReference type="PATRIC" id="fig|1449336.4.peg.1024"/>
<evidence type="ECO:0000259" key="11">
    <source>
        <dbReference type="SMART" id="SM00387"/>
    </source>
</evidence>
<evidence type="ECO:0000256" key="1">
    <source>
        <dbReference type="ARBA" id="ARBA00000085"/>
    </source>
</evidence>
<sequence>MVLNHKLIFQLLLLFALGAFQEIQHFQQFGFFLLGCLLYFSISLLFYSCKTKKQQQLVALGLLVSLVVFGTFCSQLFYYLIPITIGGYWVDFALFYRFTWLKFCLVGVPFFIFKDSFLLIASYSLVSLLTFFVLYLEEKIQTLTLQLRDYQLNQKQANQRQEQHVSQQQQQLLQLETHNQLAHLFHDEIGHSLTGALIQMEAAKKTMRGNPNQSEHLLNNAIAITKDGVEQIRLVLKQLKPPQESLGIQRLKGDLIAFSTDYAIQTSLQFSGDLTSISPVMWHVFSQNLKEALTNCLKYAEASRIEVELAVYHKFVRLEIKDNGIGTKDFQASLGLTGMEERTAQLGGTLLVVGYPHFMVTTLIPLSTHENSHI</sequence>
<dbReference type="InterPro" id="IPR050482">
    <property type="entry name" value="Sensor_HK_TwoCompSys"/>
</dbReference>
<evidence type="ECO:0000256" key="8">
    <source>
        <dbReference type="ARBA" id="ARBA00023012"/>
    </source>
</evidence>
<accession>A0A0R2HYD6</accession>
<dbReference type="Proteomes" id="UP000051658">
    <property type="component" value="Unassembled WGS sequence"/>
</dbReference>
<evidence type="ECO:0000256" key="6">
    <source>
        <dbReference type="ARBA" id="ARBA00022777"/>
    </source>
</evidence>
<feature type="transmembrane region" description="Helical" evidence="10">
    <location>
        <begin position="93"/>
        <end position="112"/>
    </location>
</feature>
<keyword evidence="9" id="KW-0175">Coiled coil</keyword>
<organism evidence="12 13">
    <name type="scientific">Carnobacterium divergens DSM 20623</name>
    <dbReference type="NCBI Taxonomy" id="1449336"/>
    <lineage>
        <taxon>Bacteria</taxon>
        <taxon>Bacillati</taxon>
        <taxon>Bacillota</taxon>
        <taxon>Bacilli</taxon>
        <taxon>Lactobacillales</taxon>
        <taxon>Carnobacteriaceae</taxon>
        <taxon>Carnobacterium</taxon>
    </lineage>
</organism>
<keyword evidence="3" id="KW-0597">Phosphoprotein</keyword>
<dbReference type="InterPro" id="IPR036890">
    <property type="entry name" value="HATPase_C_sf"/>
</dbReference>
<dbReference type="PANTHER" id="PTHR24421">
    <property type="entry name" value="NITRATE/NITRITE SENSOR PROTEIN NARX-RELATED"/>
    <property type="match status" value="1"/>
</dbReference>
<feature type="coiled-coil region" evidence="9">
    <location>
        <begin position="140"/>
        <end position="178"/>
    </location>
</feature>
<dbReference type="CDD" id="cd16917">
    <property type="entry name" value="HATPase_UhpB-NarQ-NarX-like"/>
    <property type="match status" value="1"/>
</dbReference>
<reference evidence="12 13" key="1">
    <citation type="journal article" date="2015" name="Genome Announc.">
        <title>Expanding the biotechnology potential of lactobacilli through comparative genomics of 213 strains and associated genera.</title>
        <authorList>
            <person name="Sun Z."/>
            <person name="Harris H.M."/>
            <person name="McCann A."/>
            <person name="Guo C."/>
            <person name="Argimon S."/>
            <person name="Zhang W."/>
            <person name="Yang X."/>
            <person name="Jeffery I.B."/>
            <person name="Cooney J.C."/>
            <person name="Kagawa T.F."/>
            <person name="Liu W."/>
            <person name="Song Y."/>
            <person name="Salvetti E."/>
            <person name="Wrobel A."/>
            <person name="Rasinkangas P."/>
            <person name="Parkhill J."/>
            <person name="Rea M.C."/>
            <person name="O'Sullivan O."/>
            <person name="Ritari J."/>
            <person name="Douillard F.P."/>
            <person name="Paul Ross R."/>
            <person name="Yang R."/>
            <person name="Briner A.E."/>
            <person name="Felis G.E."/>
            <person name="de Vos W.M."/>
            <person name="Barrangou R."/>
            <person name="Klaenhammer T.R."/>
            <person name="Caufield P.W."/>
            <person name="Cui Y."/>
            <person name="Zhang H."/>
            <person name="O'Toole P.W."/>
        </authorList>
    </citation>
    <scope>NUCLEOTIDE SEQUENCE [LARGE SCALE GENOMIC DNA]</scope>
    <source>
        <strain evidence="12 13">DSM 20623</strain>
    </source>
</reference>
<dbReference type="GO" id="GO:0046983">
    <property type="term" value="F:protein dimerization activity"/>
    <property type="evidence" value="ECO:0007669"/>
    <property type="project" value="InterPro"/>
</dbReference>
<dbReference type="Pfam" id="PF07730">
    <property type="entry name" value="HisKA_3"/>
    <property type="match status" value="1"/>
</dbReference>
<evidence type="ECO:0000256" key="4">
    <source>
        <dbReference type="ARBA" id="ARBA00022679"/>
    </source>
</evidence>
<evidence type="ECO:0000256" key="9">
    <source>
        <dbReference type="SAM" id="Coils"/>
    </source>
</evidence>
<keyword evidence="8" id="KW-0902">Two-component regulatory system</keyword>
<dbReference type="GeneID" id="89589509"/>
<dbReference type="PANTHER" id="PTHR24421:SF10">
    <property type="entry name" value="NITRATE_NITRITE SENSOR PROTEIN NARQ"/>
    <property type="match status" value="1"/>
</dbReference>
<dbReference type="EC" id="2.7.13.3" evidence="2"/>
<dbReference type="InterPro" id="IPR011712">
    <property type="entry name" value="Sig_transdc_His_kin_sub3_dim/P"/>
</dbReference>
<keyword evidence="10" id="KW-0472">Membrane</keyword>
<dbReference type="Gene3D" id="3.30.565.10">
    <property type="entry name" value="Histidine kinase-like ATPase, C-terminal domain"/>
    <property type="match status" value="1"/>
</dbReference>
<keyword evidence="7" id="KW-0067">ATP-binding</keyword>
<dbReference type="GO" id="GO:0000155">
    <property type="term" value="F:phosphorelay sensor kinase activity"/>
    <property type="evidence" value="ECO:0007669"/>
    <property type="project" value="InterPro"/>
</dbReference>
<dbReference type="InterPro" id="IPR003594">
    <property type="entry name" value="HATPase_dom"/>
</dbReference>
<gene>
    <name evidence="12" type="ORF">IV74_GL001000</name>
</gene>
<comment type="caution">
    <text evidence="12">The sequence shown here is derived from an EMBL/GenBank/DDBJ whole genome shotgun (WGS) entry which is preliminary data.</text>
</comment>
<evidence type="ECO:0000256" key="5">
    <source>
        <dbReference type="ARBA" id="ARBA00022741"/>
    </source>
</evidence>
<dbReference type="eggNOG" id="COG4585">
    <property type="taxonomic scope" value="Bacteria"/>
</dbReference>
<name>A0A0R2HYD6_CARDV</name>
<evidence type="ECO:0000313" key="12">
    <source>
        <dbReference type="EMBL" id="KRN57745.1"/>
    </source>
</evidence>
<feature type="transmembrane region" description="Helical" evidence="10">
    <location>
        <begin position="117"/>
        <end position="136"/>
    </location>
</feature>
<keyword evidence="6" id="KW-0418">Kinase</keyword>